<feature type="transmembrane region" description="Helical" evidence="1">
    <location>
        <begin position="112"/>
        <end position="131"/>
    </location>
</feature>
<reference evidence="2 3" key="1">
    <citation type="submission" date="2021-01" db="EMBL/GenBank/DDBJ databases">
        <title>Genome sequencing of Micromonospora fiedleri MG-37.</title>
        <authorList>
            <person name="Moreland P.E.J."/>
            <person name="Stach J.E.M."/>
        </authorList>
    </citation>
    <scope>NUCLEOTIDE SEQUENCE [LARGE SCALE GENOMIC DNA]</scope>
    <source>
        <strain evidence="2 3">MG-37</strain>
    </source>
</reference>
<proteinExistence type="predicted"/>
<comment type="caution">
    <text evidence="2">The sequence shown here is derived from an EMBL/GenBank/DDBJ whole genome shotgun (WGS) entry which is preliminary data.</text>
</comment>
<evidence type="ECO:0000256" key="1">
    <source>
        <dbReference type="SAM" id="Phobius"/>
    </source>
</evidence>
<accession>A0ABS1UPK2</accession>
<gene>
    <name evidence="2" type="ORF">JMF97_19175</name>
</gene>
<protein>
    <submittedName>
        <fullName evidence="2">Uncharacterized protein</fullName>
    </submittedName>
</protein>
<organism evidence="2 3">
    <name type="scientific">Micromonospora fiedleri</name>
    <dbReference type="NCBI Taxonomy" id="1157498"/>
    <lineage>
        <taxon>Bacteria</taxon>
        <taxon>Bacillati</taxon>
        <taxon>Actinomycetota</taxon>
        <taxon>Actinomycetes</taxon>
        <taxon>Micromonosporales</taxon>
        <taxon>Micromonosporaceae</taxon>
        <taxon>Micromonospora</taxon>
    </lineage>
</organism>
<keyword evidence="1" id="KW-0472">Membrane</keyword>
<feature type="transmembrane region" description="Helical" evidence="1">
    <location>
        <begin position="151"/>
        <end position="179"/>
    </location>
</feature>
<feature type="transmembrane region" description="Helical" evidence="1">
    <location>
        <begin position="39"/>
        <end position="61"/>
    </location>
</feature>
<dbReference type="Proteomes" id="UP000661193">
    <property type="component" value="Unassembled WGS sequence"/>
</dbReference>
<keyword evidence="1" id="KW-1133">Transmembrane helix</keyword>
<name>A0ABS1UPK2_9ACTN</name>
<feature type="transmembrane region" description="Helical" evidence="1">
    <location>
        <begin position="73"/>
        <end position="92"/>
    </location>
</feature>
<sequence>MNGGGAARAATVNGGGTALPRAAASGGRRFALHLTARGVPAFLVGLAVVTVLAWAAGSWLASRPYFSGPSARIPVVALAPLLAAVLLGPSLAGADEDLERGTPVPWRVWRAGHVLLAALLCAAVLSLAGLADPHTFGAYALVRNTLGHTGLVAGAAVLLGVRLAWLPAFCYGCAIYAAAPRGTDRVTAIWAWPVQPSSATVSWLVVGVLFVAGTAAYVLFGAGGRDGRR</sequence>
<keyword evidence="3" id="KW-1185">Reference proteome</keyword>
<evidence type="ECO:0000313" key="3">
    <source>
        <dbReference type="Proteomes" id="UP000661193"/>
    </source>
</evidence>
<keyword evidence="1" id="KW-0812">Transmembrane</keyword>
<evidence type="ECO:0000313" key="2">
    <source>
        <dbReference type="EMBL" id="MBL6278285.1"/>
    </source>
</evidence>
<dbReference type="EMBL" id="JAETXL010000006">
    <property type="protein sequence ID" value="MBL6278285.1"/>
    <property type="molecule type" value="Genomic_DNA"/>
</dbReference>
<feature type="transmembrane region" description="Helical" evidence="1">
    <location>
        <begin position="199"/>
        <end position="220"/>
    </location>
</feature>